<dbReference type="eggNOG" id="COG4625">
    <property type="taxonomic scope" value="Bacteria"/>
</dbReference>
<dbReference type="PROSITE" id="PS51208">
    <property type="entry name" value="AUTOTRANSPORTER"/>
    <property type="match status" value="1"/>
</dbReference>
<sequence length="1145" mass="117217">MFASGIVELHRFKREAIRRSRYGAPPSHAIDDWRLSACRERDSPYFRRIVTRISGPVSIEVSFVMQRKVLVATVAAAPLLAMGFAASAETPVSNARTTPIATSTATGTAADDIRITADGSIKPTTAGAIVTIDSNHKVTNLGTLSTTGVNNGVGVLIIGGRTGALTNSATISLLEDYTASDSDSDGDLDGVFAQGANRFGVRLTNAGTFTGNIINEATGVISIEGNNSAGVLLEGPVVGNITNLGSISVTGDNAYGMRIAAPVTGKVTLGGQINVQGVNAVAQAIDANVSGALVLQGATSATGYRYTSRPSTTDALGKLDADDLQQGGPAVRIGGDVSGGLLLQGLNYSTKVNSDGTTTTTTISSSSSGTSSINVFGAAPALQIGSASQNVTLGAVGSGDNAYGLIAKGAISAAGVYNGVSATGVSIGAGGGRTTTLVGGLRNDGQITATSYEANATGVVLNSGATAASILNRGALTANAASFAGSGVTASARGLVIAAGASATSFGNSGSVSATRTGETGDAIAVLDQAGTLRTITNTGSIRATVAAPTFKADGTVASVTATGRTIALDLRANNLGVNFTQSGPADFTSTSTFPSTDTTTSATSATTTVAPSTIGDVLFGAGADTLNLWSGTLLGEMSFGAGQDRLSIDGGAIAVGKLYDTDGKLDLSIANGSLAIANSDTINVSSVNLGSKAKLLFSADPTAGTNTKLVVSGATTIASGAELGIRMANLVKQPTTFTVIQGSNISVGTIGNSLLAESPYLYVATSRTDANNVYIDVRRRTAAEIGFNRAESSAYDAVFSALGADSTLAATFLNQNSRDGFRDLYDQMLPDQGEGLFAALQTVNQQVSAATMFRPDPGDRYGPDSVWVQEINSLTRRDTDQTLGSDTQAFGFVGGYEAMGDAGGALGLTLAYVSIEEHDTVAKVGEQTTASFVQSGAYWRRSVGGWRFNAGGGLGYAFFQGDRRFIAPDSNGDGVADLVLKNSADWNGVTANAYAGMAYEQKFGRFFARPEGRFDYVWLREGKRAEKGGGDAFDLTVDKRTSSNLSGELGVVMGADFGKQVWWRPEVRVGYRQTLAGSVGDTVARFKGGNAFSLAAMDDKQGALTAGFALRAGTPMSYLALEGGVEAAKKQKRYNLRLSGRAMF</sequence>
<evidence type="ECO:0000259" key="1">
    <source>
        <dbReference type="PROSITE" id="PS51208"/>
    </source>
</evidence>
<accession>Q9ABE0</accession>
<dbReference type="BioCyc" id="CAULO:CC0288-MONOMER"/>
<evidence type="ECO:0000313" key="3">
    <source>
        <dbReference type="Proteomes" id="UP000001816"/>
    </source>
</evidence>
<dbReference type="SMART" id="SM00869">
    <property type="entry name" value="Autotransporter"/>
    <property type="match status" value="1"/>
</dbReference>
<dbReference type="EnsemblBacteria" id="AAK22275">
    <property type="protein sequence ID" value="AAK22275"/>
    <property type="gene ID" value="CC_0288"/>
</dbReference>
<reference evidence="2 3" key="1">
    <citation type="journal article" date="2001" name="Proc. Natl. Acad. Sci. U.S.A.">
        <title>Complete genome sequence of Caulobacter crescentus.</title>
        <authorList>
            <person name="Nierman W.C."/>
            <person name="Feldblyum T.V."/>
            <person name="Laub M.T."/>
            <person name="Paulsen I.T."/>
            <person name="Nelson K.E."/>
            <person name="Eisen J.A."/>
            <person name="Heidelberg J.F."/>
            <person name="Alley M.R."/>
            <person name="Ohta N."/>
            <person name="Maddock J.R."/>
            <person name="Potocka I."/>
            <person name="Nelson W.C."/>
            <person name="Newton A."/>
            <person name="Stephens C."/>
            <person name="Phadke N.D."/>
            <person name="Ely B."/>
            <person name="DeBoy R.T."/>
            <person name="Dodson R.J."/>
            <person name="Durkin A.S."/>
            <person name="Gwinn M.L."/>
            <person name="Haft D.H."/>
            <person name="Kolonay J.F."/>
            <person name="Smit J."/>
            <person name="Craven M.B."/>
            <person name="Khouri H."/>
            <person name="Shetty J."/>
            <person name="Berry K."/>
            <person name="Utterback T."/>
            <person name="Tran K."/>
            <person name="Wolf A."/>
            <person name="Vamathevan J."/>
            <person name="Ermolaeva M."/>
            <person name="White O."/>
            <person name="Salzberg S.L."/>
            <person name="Venter J.C."/>
            <person name="Shapiro L."/>
            <person name="Fraser C.M."/>
        </authorList>
    </citation>
    <scope>NUCLEOTIDE SEQUENCE [LARGE SCALE GENOMIC DNA]</scope>
    <source>
        <strain evidence="3">ATCC 19089 / CB15</strain>
    </source>
</reference>
<protein>
    <recommendedName>
        <fullName evidence="1">Autotransporter domain-containing protein</fullName>
    </recommendedName>
</protein>
<dbReference type="EMBL" id="AE005673">
    <property type="protein sequence ID" value="AAK22275.1"/>
    <property type="molecule type" value="Genomic_DNA"/>
</dbReference>
<evidence type="ECO:0000313" key="2">
    <source>
        <dbReference type="EMBL" id="AAK22275.1"/>
    </source>
</evidence>
<dbReference type="PIR" id="G87284">
    <property type="entry name" value="G87284"/>
</dbReference>
<dbReference type="AlphaFoldDB" id="Q9ABE0"/>
<dbReference type="PATRIC" id="fig|190650.5.peg.286"/>
<keyword evidence="3" id="KW-1185">Reference proteome</keyword>
<feature type="domain" description="Autotransporter" evidence="1">
    <location>
        <begin position="860"/>
        <end position="1145"/>
    </location>
</feature>
<organism evidence="2 3">
    <name type="scientific">Caulobacter vibrioides (strain ATCC 19089 / CIP 103742 / CB 15)</name>
    <name type="common">Caulobacter crescentus</name>
    <dbReference type="NCBI Taxonomy" id="190650"/>
    <lineage>
        <taxon>Bacteria</taxon>
        <taxon>Pseudomonadati</taxon>
        <taxon>Pseudomonadota</taxon>
        <taxon>Alphaproteobacteria</taxon>
        <taxon>Caulobacterales</taxon>
        <taxon>Caulobacteraceae</taxon>
        <taxon>Caulobacter</taxon>
    </lineage>
</organism>
<dbReference type="Gene3D" id="2.40.128.130">
    <property type="entry name" value="Autotransporter beta-domain"/>
    <property type="match status" value="1"/>
</dbReference>
<proteinExistence type="predicted"/>
<dbReference type="KEGG" id="ccr:CC_0288"/>
<dbReference type="InterPro" id="IPR005546">
    <property type="entry name" value="Autotransporte_beta"/>
</dbReference>
<gene>
    <name evidence="2" type="ordered locus">CC_0288</name>
</gene>
<dbReference type="HOGENOM" id="CLU_010547_0_0_5"/>
<dbReference type="InterPro" id="IPR036709">
    <property type="entry name" value="Autotransporte_beta_dom_sf"/>
</dbReference>
<dbReference type="Proteomes" id="UP000001816">
    <property type="component" value="Chromosome"/>
</dbReference>
<name>Q9ABE0_CAUVC</name>
<dbReference type="SUPFAM" id="SSF103515">
    <property type="entry name" value="Autotransporter"/>
    <property type="match status" value="1"/>
</dbReference>
<dbReference type="STRING" id="190650.CC_0288"/>